<name>A0A1X3DFY9_9NEIS</name>
<sequence>MFYISEDELKFKQDTVFEYRDLKLNQICVRELVLLNERYPIDDFVSFARRYFQYFLNRTYLNDIVVFFEDSSILKVHFSDSGFECSEYYDNEISTAFYYGRYSIRLL</sequence>
<proteinExistence type="predicted"/>
<protein>
    <submittedName>
        <fullName evidence="1">Uncharacterized protein</fullName>
    </submittedName>
</protein>
<keyword evidence="2" id="KW-1185">Reference proteome</keyword>
<organism evidence="1 2">
    <name type="scientific">Neisseria dentiae</name>
    <dbReference type="NCBI Taxonomy" id="194197"/>
    <lineage>
        <taxon>Bacteria</taxon>
        <taxon>Pseudomonadati</taxon>
        <taxon>Pseudomonadota</taxon>
        <taxon>Betaproteobacteria</taxon>
        <taxon>Neisseriales</taxon>
        <taxon>Neisseriaceae</taxon>
        <taxon>Neisseria</taxon>
    </lineage>
</organism>
<evidence type="ECO:0000313" key="1">
    <source>
        <dbReference type="EMBL" id="OSI18614.1"/>
    </source>
</evidence>
<dbReference type="EMBL" id="MTBO01000002">
    <property type="protein sequence ID" value="OSI18614.1"/>
    <property type="molecule type" value="Genomic_DNA"/>
</dbReference>
<dbReference type="Proteomes" id="UP000193118">
    <property type="component" value="Unassembled WGS sequence"/>
</dbReference>
<reference evidence="2" key="1">
    <citation type="submission" date="2017-01" db="EMBL/GenBank/DDBJ databases">
        <authorList>
            <person name="Wolfgang W.J."/>
            <person name="Cole J."/>
            <person name="Wroblewski D."/>
            <person name="Mcginnis J."/>
            <person name="Musser K.A."/>
        </authorList>
    </citation>
    <scope>NUCLEOTIDE SEQUENCE [LARGE SCALE GENOMIC DNA]</scope>
    <source>
        <strain evidence="2">DSM 19151</strain>
    </source>
</reference>
<dbReference type="AlphaFoldDB" id="A0A1X3DFY9"/>
<accession>A0A1X3DFY9</accession>
<evidence type="ECO:0000313" key="2">
    <source>
        <dbReference type="Proteomes" id="UP000193118"/>
    </source>
</evidence>
<dbReference type="STRING" id="194197.BWD09_02295"/>
<gene>
    <name evidence="1" type="ORF">BWD09_02295</name>
</gene>
<comment type="caution">
    <text evidence="1">The sequence shown here is derived from an EMBL/GenBank/DDBJ whole genome shotgun (WGS) entry which is preliminary data.</text>
</comment>